<keyword evidence="10" id="KW-1185">Reference proteome</keyword>
<dbReference type="InterPro" id="IPR029058">
    <property type="entry name" value="AB_hydrolase_fold"/>
</dbReference>
<feature type="chain" id="PRO_5021236680" evidence="8">
    <location>
        <begin position="19"/>
        <end position="476"/>
    </location>
</feature>
<dbReference type="EMBL" id="SIHO01000001">
    <property type="protein sequence ID" value="TFU05543.1"/>
    <property type="molecule type" value="Genomic_DNA"/>
</dbReference>
<dbReference type="SUPFAM" id="SSF53474">
    <property type="entry name" value="alpha/beta-Hydrolases"/>
    <property type="match status" value="1"/>
</dbReference>
<keyword evidence="4 8" id="KW-0732">Signal</keyword>
<dbReference type="RefSeq" id="WP_135244267.1">
    <property type="nucleotide sequence ID" value="NZ_SIHO01000001.1"/>
</dbReference>
<dbReference type="GO" id="GO:0052689">
    <property type="term" value="F:carboxylic ester hydrolase activity"/>
    <property type="evidence" value="ECO:0007669"/>
    <property type="project" value="UniProtKB-KW"/>
</dbReference>
<dbReference type="Pfam" id="PF07519">
    <property type="entry name" value="Tannase"/>
    <property type="match status" value="1"/>
</dbReference>
<dbReference type="GO" id="GO:0046872">
    <property type="term" value="F:metal ion binding"/>
    <property type="evidence" value="ECO:0007669"/>
    <property type="project" value="UniProtKB-KW"/>
</dbReference>
<evidence type="ECO:0000256" key="3">
    <source>
        <dbReference type="ARBA" id="ARBA00022723"/>
    </source>
</evidence>
<dbReference type="PANTHER" id="PTHR33938:SF15">
    <property type="entry name" value="FERULOYL ESTERASE B-RELATED"/>
    <property type="match status" value="1"/>
</dbReference>
<evidence type="ECO:0000256" key="6">
    <source>
        <dbReference type="ARBA" id="ARBA00022837"/>
    </source>
</evidence>
<name>A0A4Y9EQQ7_9SPHN</name>
<evidence type="ECO:0000256" key="5">
    <source>
        <dbReference type="ARBA" id="ARBA00022801"/>
    </source>
</evidence>
<keyword evidence="3" id="KW-0479">Metal-binding</keyword>
<comment type="similarity">
    <text evidence="1">Belongs to the tannase family.</text>
</comment>
<organism evidence="9 10">
    <name type="scientific">Glacieibacterium arshaanense</name>
    <dbReference type="NCBI Taxonomy" id="2511025"/>
    <lineage>
        <taxon>Bacteria</taxon>
        <taxon>Pseudomonadati</taxon>
        <taxon>Pseudomonadota</taxon>
        <taxon>Alphaproteobacteria</taxon>
        <taxon>Sphingomonadales</taxon>
        <taxon>Sphingosinicellaceae</taxon>
        <taxon>Glacieibacterium</taxon>
    </lineage>
</organism>
<evidence type="ECO:0000256" key="7">
    <source>
        <dbReference type="ARBA" id="ARBA00023157"/>
    </source>
</evidence>
<evidence type="ECO:0000313" key="9">
    <source>
        <dbReference type="EMBL" id="TFU05543.1"/>
    </source>
</evidence>
<keyword evidence="2" id="KW-0719">Serine esterase</keyword>
<dbReference type="PANTHER" id="PTHR33938">
    <property type="entry name" value="FERULOYL ESTERASE B-RELATED"/>
    <property type="match status" value="1"/>
</dbReference>
<accession>A0A4Y9EQQ7</accession>
<dbReference type="InterPro" id="IPR011118">
    <property type="entry name" value="Tannase/feruloyl_esterase"/>
</dbReference>
<feature type="signal peptide" evidence="8">
    <location>
        <begin position="1"/>
        <end position="18"/>
    </location>
</feature>
<comment type="caution">
    <text evidence="9">The sequence shown here is derived from an EMBL/GenBank/DDBJ whole genome shotgun (WGS) entry which is preliminary data.</text>
</comment>
<proteinExistence type="inferred from homology"/>
<dbReference type="OrthoDB" id="7197884at2"/>
<evidence type="ECO:0000256" key="2">
    <source>
        <dbReference type="ARBA" id="ARBA00022487"/>
    </source>
</evidence>
<keyword evidence="6" id="KW-0106">Calcium</keyword>
<reference evidence="9 10" key="1">
    <citation type="submission" date="2019-02" db="EMBL/GenBank/DDBJ databases">
        <title>Polymorphobacter sp. isolated from the lake at the Tibet of China.</title>
        <authorList>
            <person name="Li A."/>
        </authorList>
    </citation>
    <scope>NUCLEOTIDE SEQUENCE [LARGE SCALE GENOMIC DNA]</scope>
    <source>
        <strain evidence="9 10">DJ1R-1</strain>
    </source>
</reference>
<evidence type="ECO:0000256" key="1">
    <source>
        <dbReference type="ARBA" id="ARBA00006249"/>
    </source>
</evidence>
<keyword evidence="7" id="KW-1015">Disulfide bond</keyword>
<sequence length="476" mass="49612">MRHIVFAAALCAATPTLAATDCAGLAKLALPNVTITAATEVAPDTGISVKDAPNPVKLPFAVCKVEATARPTSDSDIRLAVLIPVGEAWNGKFVQVGNGGFAGRIPWGTMLLGLSRGYAVAGTDDGHQSDDGTDASWALGHPEKVTDFGWRAVKTTTDTAKSIVAAYGKAAKRNYFFGCSDGGREALMTAQRYPADFDGIVAGAPAWAWTRMQGVSGLATKALVKPGGNLPPGKLPALQAAALKACGHGKTYIADPQACRFDPVVLQCTGTETDACLTAKQVAVVRSIYNGRRDVVTGGTMPGLKPGAEAGANSWAAWGVASPDGDTSRATGSGFAWNHFAYLVKKDSKFDLRNLTDADVIAGAKEWAATLDASSPDLSAFKARGGKLIGYHGWNDPAIPPGLSLEYLANVRKAIGPTDDFYRIFMVPGMLHCRGGDAPVNVDWFALLDTWVETGVAPATVTAAGGGATQVLNYQK</sequence>
<gene>
    <name evidence="9" type="ORF">EUV02_00400</name>
</gene>
<protein>
    <submittedName>
        <fullName evidence="9">Tannase/feruloyl esterase family alpha/beta hydrolase</fullName>
    </submittedName>
</protein>
<keyword evidence="5 9" id="KW-0378">Hydrolase</keyword>
<evidence type="ECO:0000313" key="10">
    <source>
        <dbReference type="Proteomes" id="UP000297737"/>
    </source>
</evidence>
<evidence type="ECO:0000256" key="4">
    <source>
        <dbReference type="ARBA" id="ARBA00022729"/>
    </source>
</evidence>
<dbReference type="Proteomes" id="UP000297737">
    <property type="component" value="Unassembled WGS sequence"/>
</dbReference>
<evidence type="ECO:0000256" key="8">
    <source>
        <dbReference type="SAM" id="SignalP"/>
    </source>
</evidence>
<dbReference type="Gene3D" id="3.40.50.1820">
    <property type="entry name" value="alpha/beta hydrolase"/>
    <property type="match status" value="1"/>
</dbReference>
<dbReference type="AlphaFoldDB" id="A0A4Y9EQQ7"/>